<protein>
    <submittedName>
        <fullName evidence="2">Uncharacterized protein</fullName>
    </submittedName>
</protein>
<keyword evidence="3" id="KW-1185">Reference proteome</keyword>
<organism evidence="2 3">
    <name type="scientific">Pristionchus pacificus</name>
    <name type="common">Parasitic nematode worm</name>
    <dbReference type="NCBI Taxonomy" id="54126"/>
    <lineage>
        <taxon>Eukaryota</taxon>
        <taxon>Metazoa</taxon>
        <taxon>Ecdysozoa</taxon>
        <taxon>Nematoda</taxon>
        <taxon>Chromadorea</taxon>
        <taxon>Rhabditida</taxon>
        <taxon>Rhabditina</taxon>
        <taxon>Diplogasteromorpha</taxon>
        <taxon>Diplogasteroidea</taxon>
        <taxon>Neodiplogasteridae</taxon>
        <taxon>Pristionchus</taxon>
    </lineage>
</organism>
<dbReference type="PANTHER" id="PTHR21459:SF2">
    <property type="entry name" value="PROTEIN CBG08968"/>
    <property type="match status" value="1"/>
</dbReference>
<feature type="region of interest" description="Disordered" evidence="1">
    <location>
        <begin position="269"/>
        <end position="301"/>
    </location>
</feature>
<evidence type="ECO:0000313" key="2">
    <source>
        <dbReference type="EnsemblMetazoa" id="PPA34224.1"/>
    </source>
</evidence>
<reference evidence="3" key="1">
    <citation type="journal article" date="2008" name="Nat. Genet.">
        <title>The Pristionchus pacificus genome provides a unique perspective on nematode lifestyle and parasitism.</title>
        <authorList>
            <person name="Dieterich C."/>
            <person name="Clifton S.W."/>
            <person name="Schuster L.N."/>
            <person name="Chinwalla A."/>
            <person name="Delehaunty K."/>
            <person name="Dinkelacker I."/>
            <person name="Fulton L."/>
            <person name="Fulton R."/>
            <person name="Godfrey J."/>
            <person name="Minx P."/>
            <person name="Mitreva M."/>
            <person name="Roeseler W."/>
            <person name="Tian H."/>
            <person name="Witte H."/>
            <person name="Yang S.P."/>
            <person name="Wilson R.K."/>
            <person name="Sommer R.J."/>
        </authorList>
    </citation>
    <scope>NUCLEOTIDE SEQUENCE [LARGE SCALE GENOMIC DNA]</scope>
    <source>
        <strain evidence="3">PS312</strain>
    </source>
</reference>
<gene>
    <name evidence="2" type="primary">WBGene00272593</name>
</gene>
<name>A0A2A6CQ32_PRIPA</name>
<reference evidence="2" key="2">
    <citation type="submission" date="2022-06" db="UniProtKB">
        <authorList>
            <consortium name="EnsemblMetazoa"/>
        </authorList>
    </citation>
    <scope>IDENTIFICATION</scope>
    <source>
        <strain evidence="2">PS312</strain>
    </source>
</reference>
<accession>A0A8R1YS89</accession>
<dbReference type="EnsemblMetazoa" id="PPA34224.1">
    <property type="protein sequence ID" value="PPA34224.1"/>
    <property type="gene ID" value="WBGene00272593"/>
</dbReference>
<dbReference type="OrthoDB" id="5859941at2759"/>
<dbReference type="AlphaFoldDB" id="A0A2A6CQ32"/>
<feature type="compositionally biased region" description="Low complexity" evidence="1">
    <location>
        <begin position="269"/>
        <end position="280"/>
    </location>
</feature>
<evidence type="ECO:0000256" key="1">
    <source>
        <dbReference type="SAM" id="MobiDB-lite"/>
    </source>
</evidence>
<sequence>MPPKAPISPSDAAAAKIIKLLESLHEKLDARPVCECNQLRQEMLEIRKMMGKKPVEQPPPPPMDTYAAVKLALNDASMYADKAKRAVWVGRPEESTPELTTASDQKAIEHLCAELNDGLLSQALTEGKILHHRHPQVKGDRRKRILKIAFTDEKTRDQFLSLIRSNRPSTVTRTPGNFVRRDLCPYELQLERKARMDAFTMNCKIGGLAYGVRDEKLIKFNGIPRPLPDGYESRPPRGYSDSSILNHTNPVINTSILIESNASLNESNVNSSSNVLSSLSPMQSKPKENSSAKGSGMAVKA</sequence>
<dbReference type="PANTHER" id="PTHR21459">
    <property type="entry name" value="PROTEIN CBG08968"/>
    <property type="match status" value="1"/>
</dbReference>
<evidence type="ECO:0000313" key="3">
    <source>
        <dbReference type="Proteomes" id="UP000005239"/>
    </source>
</evidence>
<proteinExistence type="predicted"/>
<accession>A0A2A6CQ32</accession>
<dbReference type="Proteomes" id="UP000005239">
    <property type="component" value="Unassembled WGS sequence"/>
</dbReference>